<accession>A0A494GAC2</accession>
<organism evidence="1">
    <name type="scientific">Solanum lycopersicum</name>
    <name type="common">Tomato</name>
    <name type="synonym">Lycopersicon esculentum</name>
    <dbReference type="NCBI Taxonomy" id="4081"/>
    <lineage>
        <taxon>Eukaryota</taxon>
        <taxon>Viridiplantae</taxon>
        <taxon>Streptophyta</taxon>
        <taxon>Embryophyta</taxon>
        <taxon>Tracheophyta</taxon>
        <taxon>Spermatophyta</taxon>
        <taxon>Magnoliopsida</taxon>
        <taxon>eudicotyledons</taxon>
        <taxon>Gunneridae</taxon>
        <taxon>Pentapetalae</taxon>
        <taxon>asterids</taxon>
        <taxon>lamiids</taxon>
        <taxon>Solanales</taxon>
        <taxon>Solanaceae</taxon>
        <taxon>Solanoideae</taxon>
        <taxon>Solaneae</taxon>
        <taxon>Solanum</taxon>
        <taxon>Solanum subgen. Lycopersicon</taxon>
    </lineage>
</organism>
<dbReference type="AlphaFoldDB" id="A0A494GAC2"/>
<proteinExistence type="predicted"/>
<reference evidence="1" key="2">
    <citation type="submission" date="2019-04" db="UniProtKB">
        <authorList>
            <consortium name="EnsemblPlants"/>
        </authorList>
    </citation>
    <scope>IDENTIFICATION</scope>
    <source>
        <strain evidence="1">cv. Heinz 1706</strain>
    </source>
</reference>
<name>A0A494GAC2_SOLLC</name>
<reference evidence="1" key="1">
    <citation type="journal article" date="2012" name="Nature">
        <title>The tomato genome sequence provides insights into fleshy fruit evolution.</title>
        <authorList>
            <consortium name="Tomato Genome Consortium"/>
        </authorList>
    </citation>
    <scope>NUCLEOTIDE SEQUENCE [LARGE SCALE GENOMIC DNA]</scope>
    <source>
        <strain evidence="1">cv. Heinz 1706</strain>
    </source>
</reference>
<dbReference type="PaxDb" id="4081-Solyc06g050450.1.1"/>
<evidence type="ECO:0000313" key="2">
    <source>
        <dbReference type="Proteomes" id="UP000004994"/>
    </source>
</evidence>
<dbReference type="EnsemblPlants" id="Solyc06g050450.1.1">
    <property type="protein sequence ID" value="Solyc06g050450.1.1.1.CDS"/>
    <property type="gene ID" value="Solyc06g050450.1"/>
</dbReference>
<evidence type="ECO:0000313" key="1">
    <source>
        <dbReference type="EnsemblPlants" id="Solyc06g050450.1.1.1.CDS"/>
    </source>
</evidence>
<dbReference type="Gramene" id="Solyc06g050450.1.1">
    <property type="protein sequence ID" value="Solyc06g050450.1.1.1.CDS"/>
    <property type="gene ID" value="Solyc06g050450.1"/>
</dbReference>
<protein>
    <submittedName>
        <fullName evidence="1">Uncharacterized protein</fullName>
    </submittedName>
</protein>
<keyword evidence="2" id="KW-1185">Reference proteome</keyword>
<dbReference type="InParanoid" id="A0A494GAC2"/>
<sequence>MPCPNRSFRIRKCGRYKSVNTIKNGNNNSSLLSFSGETYRDGKRPYFFGRH</sequence>
<dbReference type="Proteomes" id="UP000004994">
    <property type="component" value="Unassembled WGS sequence"/>
</dbReference>